<dbReference type="InterPro" id="IPR003599">
    <property type="entry name" value="Ig_sub"/>
</dbReference>
<sequence length="123" mass="13613">MLGPLAILCALLFSGGHAEMRLEQPAVVVARESTSATLSCTASTKVNYIHWYRHQEGKALQRILLHQSSEQPVVHWDSVAKAEKVTAIGAKDGYSCILLVLKLEKSDEGVYYCAVWEYHSPVL</sequence>
<name>A0A9X9PVB4_GULGU</name>
<dbReference type="PANTHER" id="PTHR19256">
    <property type="entry name" value="T-CELL RECEPTOR GAMMA CHAIN"/>
    <property type="match status" value="1"/>
</dbReference>
<dbReference type="SMART" id="SM00409">
    <property type="entry name" value="IG"/>
    <property type="match status" value="1"/>
</dbReference>
<dbReference type="SMART" id="SM00406">
    <property type="entry name" value="IGv"/>
    <property type="match status" value="1"/>
</dbReference>
<dbReference type="InterPro" id="IPR007110">
    <property type="entry name" value="Ig-like_dom"/>
</dbReference>
<dbReference type="Gene3D" id="2.60.40.10">
    <property type="entry name" value="Immunoglobulins"/>
    <property type="match status" value="1"/>
</dbReference>
<evidence type="ECO:0000256" key="5">
    <source>
        <dbReference type="ARBA" id="ARBA00023170"/>
    </source>
</evidence>
<keyword evidence="2" id="KW-0812">Transmembrane</keyword>
<dbReference type="SUPFAM" id="SSF48726">
    <property type="entry name" value="Immunoglobulin"/>
    <property type="match status" value="1"/>
</dbReference>
<keyword evidence="10" id="KW-1185">Reference proteome</keyword>
<evidence type="ECO:0000256" key="2">
    <source>
        <dbReference type="ARBA" id="ARBA00022692"/>
    </source>
</evidence>
<feature type="chain" id="PRO_5040884827" description="Ig-like domain-containing protein" evidence="7">
    <location>
        <begin position="19"/>
        <end position="123"/>
    </location>
</feature>
<feature type="signal peptide" evidence="7">
    <location>
        <begin position="1"/>
        <end position="18"/>
    </location>
</feature>
<evidence type="ECO:0000259" key="8">
    <source>
        <dbReference type="PROSITE" id="PS50835"/>
    </source>
</evidence>
<keyword evidence="4" id="KW-0472">Membrane</keyword>
<evidence type="ECO:0000256" key="1">
    <source>
        <dbReference type="ARBA" id="ARBA00004370"/>
    </source>
</evidence>
<evidence type="ECO:0000256" key="3">
    <source>
        <dbReference type="ARBA" id="ARBA00022989"/>
    </source>
</evidence>
<comment type="caution">
    <text evidence="9">The sequence shown here is derived from an EMBL/GenBank/DDBJ whole genome shotgun (WGS) entry which is preliminary data.</text>
</comment>
<gene>
    <name evidence="9" type="ORF">BN2614_LOCUS5</name>
</gene>
<evidence type="ECO:0000256" key="6">
    <source>
        <dbReference type="ARBA" id="ARBA00023319"/>
    </source>
</evidence>
<comment type="subcellular location">
    <subcellularLocation>
        <location evidence="1">Membrane</location>
    </subcellularLocation>
</comment>
<keyword evidence="3" id="KW-1133">Transmembrane helix</keyword>
<dbReference type="Proteomes" id="UP000269945">
    <property type="component" value="Unassembled WGS sequence"/>
</dbReference>
<dbReference type="InterPro" id="IPR013783">
    <property type="entry name" value="Ig-like_fold"/>
</dbReference>
<evidence type="ECO:0000256" key="7">
    <source>
        <dbReference type="SAM" id="SignalP"/>
    </source>
</evidence>
<accession>A0A9X9PVB4</accession>
<keyword evidence="6" id="KW-0393">Immunoglobulin domain</keyword>
<dbReference type="Pfam" id="PF07686">
    <property type="entry name" value="V-set"/>
    <property type="match status" value="1"/>
</dbReference>
<keyword evidence="5" id="KW-0675">Receptor</keyword>
<dbReference type="EMBL" id="CYRY02003521">
    <property type="protein sequence ID" value="VCW68131.1"/>
    <property type="molecule type" value="Genomic_DNA"/>
</dbReference>
<evidence type="ECO:0000256" key="4">
    <source>
        <dbReference type="ARBA" id="ARBA00023136"/>
    </source>
</evidence>
<dbReference type="InterPro" id="IPR013106">
    <property type="entry name" value="Ig_V-set"/>
</dbReference>
<dbReference type="PANTHER" id="PTHR19256:SF65">
    <property type="entry name" value="T CELL RECEPTOR GAMMA CONSTANT 1-RELATED"/>
    <property type="match status" value="1"/>
</dbReference>
<keyword evidence="7" id="KW-0732">Signal</keyword>
<dbReference type="InterPro" id="IPR051117">
    <property type="entry name" value="TRG_var/const_region"/>
</dbReference>
<dbReference type="AlphaFoldDB" id="A0A9X9PVB4"/>
<reference evidence="9 10" key="1">
    <citation type="submission" date="2018-10" db="EMBL/GenBank/DDBJ databases">
        <authorList>
            <person name="Ekblom R."/>
            <person name="Jareborg N."/>
        </authorList>
    </citation>
    <scope>NUCLEOTIDE SEQUENCE [LARGE SCALE GENOMIC DNA]</scope>
    <source>
        <tissue evidence="9">Muscle</tissue>
    </source>
</reference>
<feature type="domain" description="Ig-like" evidence="8">
    <location>
        <begin position="4"/>
        <end position="123"/>
    </location>
</feature>
<dbReference type="GO" id="GO:0016020">
    <property type="term" value="C:membrane"/>
    <property type="evidence" value="ECO:0007669"/>
    <property type="project" value="UniProtKB-SubCell"/>
</dbReference>
<organism evidence="9 10">
    <name type="scientific">Gulo gulo</name>
    <name type="common">Wolverine</name>
    <name type="synonym">Gluton</name>
    <dbReference type="NCBI Taxonomy" id="48420"/>
    <lineage>
        <taxon>Eukaryota</taxon>
        <taxon>Metazoa</taxon>
        <taxon>Chordata</taxon>
        <taxon>Craniata</taxon>
        <taxon>Vertebrata</taxon>
        <taxon>Euteleostomi</taxon>
        <taxon>Mammalia</taxon>
        <taxon>Eutheria</taxon>
        <taxon>Laurasiatheria</taxon>
        <taxon>Carnivora</taxon>
        <taxon>Caniformia</taxon>
        <taxon>Musteloidea</taxon>
        <taxon>Mustelidae</taxon>
        <taxon>Guloninae</taxon>
        <taxon>Gulo</taxon>
    </lineage>
</organism>
<protein>
    <recommendedName>
        <fullName evidence="8">Ig-like domain-containing protein</fullName>
    </recommendedName>
</protein>
<dbReference type="InterPro" id="IPR036179">
    <property type="entry name" value="Ig-like_dom_sf"/>
</dbReference>
<proteinExistence type="predicted"/>
<evidence type="ECO:0000313" key="9">
    <source>
        <dbReference type="EMBL" id="VCW68131.1"/>
    </source>
</evidence>
<dbReference type="PROSITE" id="PS50835">
    <property type="entry name" value="IG_LIKE"/>
    <property type="match status" value="1"/>
</dbReference>
<evidence type="ECO:0000313" key="10">
    <source>
        <dbReference type="Proteomes" id="UP000269945"/>
    </source>
</evidence>